<dbReference type="Gene3D" id="1.10.443.10">
    <property type="entry name" value="Intergrase catalytic core"/>
    <property type="match status" value="1"/>
</dbReference>
<evidence type="ECO:0000259" key="3">
    <source>
        <dbReference type="PROSITE" id="PS51898"/>
    </source>
</evidence>
<dbReference type="Proteomes" id="UP000242447">
    <property type="component" value="Chromosome"/>
</dbReference>
<gene>
    <name evidence="4" type="ORF">BVG79_01108</name>
</gene>
<dbReference type="OrthoDB" id="7510934at2"/>
<dbReference type="Pfam" id="PF00589">
    <property type="entry name" value="Phage_integrase"/>
    <property type="match status" value="1"/>
</dbReference>
<dbReference type="GO" id="GO:0015074">
    <property type="term" value="P:DNA integration"/>
    <property type="evidence" value="ECO:0007669"/>
    <property type="project" value="InterPro"/>
</dbReference>
<keyword evidence="5" id="KW-1185">Reference proteome</keyword>
<dbReference type="InterPro" id="IPR011010">
    <property type="entry name" value="DNA_brk_join_enz"/>
</dbReference>
<name>A0A1W6NZ17_9RHOB</name>
<protein>
    <submittedName>
        <fullName evidence="4">Tyrosine recombinase</fullName>
    </submittedName>
</protein>
<dbReference type="AlphaFoldDB" id="A0A1W6NZ17"/>
<evidence type="ECO:0000256" key="1">
    <source>
        <dbReference type="ARBA" id="ARBA00023172"/>
    </source>
</evidence>
<feature type="domain" description="Tyr recombinase" evidence="3">
    <location>
        <begin position="1"/>
        <end position="156"/>
    </location>
</feature>
<proteinExistence type="predicted"/>
<keyword evidence="1" id="KW-0233">DNA recombination</keyword>
<evidence type="ECO:0000313" key="4">
    <source>
        <dbReference type="EMBL" id="ARO14454.1"/>
    </source>
</evidence>
<dbReference type="SUPFAM" id="SSF56349">
    <property type="entry name" value="DNA breaking-rejoining enzymes"/>
    <property type="match status" value="1"/>
</dbReference>
<feature type="region of interest" description="Disordered" evidence="2">
    <location>
        <begin position="151"/>
        <end position="174"/>
    </location>
</feature>
<evidence type="ECO:0000256" key="2">
    <source>
        <dbReference type="SAM" id="MobiDB-lite"/>
    </source>
</evidence>
<dbReference type="EMBL" id="CP019937">
    <property type="protein sequence ID" value="ARO14454.1"/>
    <property type="molecule type" value="Genomic_DNA"/>
</dbReference>
<sequence length="174" mass="18991">MELLYWTGARMSDAVRISEGMVGRDGWLTFNQQKTGGEVSIPVMTPAPKFADPTDQALLIDALNARPQRHVVIMVTEHGKPRSIKGASTWFSEAASTAGLVGKTAHGLRKARASSLAENGATTHQIGAWTGHESLAEIDHYSRKAERRRILMGTSDERDSSNFLKISSNSKNKT</sequence>
<dbReference type="GO" id="GO:0006310">
    <property type="term" value="P:DNA recombination"/>
    <property type="evidence" value="ECO:0007669"/>
    <property type="project" value="UniProtKB-KW"/>
</dbReference>
<organism evidence="4 5">
    <name type="scientific">Ketogulonicigenium robustum</name>
    <dbReference type="NCBI Taxonomy" id="92947"/>
    <lineage>
        <taxon>Bacteria</taxon>
        <taxon>Pseudomonadati</taxon>
        <taxon>Pseudomonadota</taxon>
        <taxon>Alphaproteobacteria</taxon>
        <taxon>Rhodobacterales</taxon>
        <taxon>Roseobacteraceae</taxon>
        <taxon>Ketogulonicigenium</taxon>
    </lineage>
</organism>
<accession>A0A1W6NZ17</accession>
<dbReference type="KEGG" id="kro:BVG79_01108"/>
<dbReference type="InterPro" id="IPR002104">
    <property type="entry name" value="Integrase_catalytic"/>
</dbReference>
<feature type="compositionally biased region" description="Polar residues" evidence="2">
    <location>
        <begin position="161"/>
        <end position="174"/>
    </location>
</feature>
<dbReference type="GO" id="GO:0003677">
    <property type="term" value="F:DNA binding"/>
    <property type="evidence" value="ECO:0007669"/>
    <property type="project" value="InterPro"/>
</dbReference>
<dbReference type="STRING" id="92947.BVG79_01108"/>
<evidence type="ECO:0000313" key="5">
    <source>
        <dbReference type="Proteomes" id="UP000242447"/>
    </source>
</evidence>
<dbReference type="InterPro" id="IPR013762">
    <property type="entry name" value="Integrase-like_cat_sf"/>
</dbReference>
<reference evidence="4 5" key="1">
    <citation type="submission" date="2017-02" db="EMBL/GenBank/DDBJ databases">
        <title>Ketogulonicigenium robustum SPU B003 Genome sequencing and assembly.</title>
        <authorList>
            <person name="Li Y."/>
            <person name="Liu L."/>
            <person name="Wang C."/>
            <person name="Zhang M."/>
            <person name="Zhang T."/>
            <person name="Zhang Y."/>
        </authorList>
    </citation>
    <scope>NUCLEOTIDE SEQUENCE [LARGE SCALE GENOMIC DNA]</scope>
    <source>
        <strain evidence="4 5">SPU_B003</strain>
    </source>
</reference>
<dbReference type="PROSITE" id="PS51898">
    <property type="entry name" value="TYR_RECOMBINASE"/>
    <property type="match status" value="1"/>
</dbReference>